<keyword evidence="1" id="KW-0812">Transmembrane</keyword>
<feature type="transmembrane region" description="Helical" evidence="1">
    <location>
        <begin position="88"/>
        <end position="105"/>
    </location>
</feature>
<name>A0A0P7X422_9BACT</name>
<evidence type="ECO:0008006" key="4">
    <source>
        <dbReference type="Google" id="ProtNLM"/>
    </source>
</evidence>
<reference evidence="2 3" key="1">
    <citation type="submission" date="2015-09" db="EMBL/GenBank/DDBJ databases">
        <title>Identification and resolution of microdiversity through metagenomic sequencing of parallel consortia.</title>
        <authorList>
            <person name="Nelson W.C."/>
            <person name="Romine M.F."/>
            <person name="Lindemann S.R."/>
        </authorList>
    </citation>
    <scope>NUCLEOTIDE SEQUENCE [LARGE SCALE GENOMIC DNA]</scope>
    <source>
        <strain evidence="2">HL-49</strain>
    </source>
</reference>
<feature type="transmembrane region" description="Helical" evidence="1">
    <location>
        <begin position="25"/>
        <end position="47"/>
    </location>
</feature>
<keyword evidence="1" id="KW-0472">Membrane</keyword>
<dbReference type="STRING" id="1305737.GCA_000526355_01043"/>
<dbReference type="PATRIC" id="fig|1305737.6.peg.272"/>
<organism evidence="2 3">
    <name type="scientific">Algoriphagus marincola HL-49</name>
    <dbReference type="NCBI Taxonomy" id="1305737"/>
    <lineage>
        <taxon>Bacteria</taxon>
        <taxon>Pseudomonadati</taxon>
        <taxon>Bacteroidota</taxon>
        <taxon>Cytophagia</taxon>
        <taxon>Cytophagales</taxon>
        <taxon>Cyclobacteriaceae</taxon>
        <taxon>Algoriphagus</taxon>
    </lineage>
</organism>
<evidence type="ECO:0000313" key="3">
    <source>
        <dbReference type="Proteomes" id="UP000050421"/>
    </source>
</evidence>
<dbReference type="InterPro" id="IPR021215">
    <property type="entry name" value="DUF2752"/>
</dbReference>
<dbReference type="EMBL" id="LJXT01000144">
    <property type="protein sequence ID" value="KPQ09377.1"/>
    <property type="molecule type" value="Genomic_DNA"/>
</dbReference>
<dbReference type="eggNOG" id="ENOG50335AR">
    <property type="taxonomic scope" value="Bacteria"/>
</dbReference>
<dbReference type="AlphaFoldDB" id="A0A0P7X422"/>
<evidence type="ECO:0000313" key="2">
    <source>
        <dbReference type="EMBL" id="KPQ09377.1"/>
    </source>
</evidence>
<proteinExistence type="predicted"/>
<keyword evidence="1" id="KW-1133">Transmembrane helix</keyword>
<comment type="caution">
    <text evidence="2">The sequence shown here is derived from an EMBL/GenBank/DDBJ whole genome shotgun (WGS) entry which is preliminary data.</text>
</comment>
<sequence>MHFGHWHPFRILTGMKAIILKLQKLPLELIFWIGSLLAILTIDPWAANHFSLCPLENLGFSWCPGCGLGRAMNLLARGEFQASWEMHPLAALAYLVIISRIWNLISNLKTTHNYG</sequence>
<gene>
    <name evidence="2" type="ORF">HLUCCX10_16370</name>
</gene>
<dbReference type="Pfam" id="PF10825">
    <property type="entry name" value="DUF2752"/>
    <property type="match status" value="1"/>
</dbReference>
<accession>A0A0P7X422</accession>
<protein>
    <recommendedName>
        <fullName evidence="4">DUF2752 domain-containing protein</fullName>
    </recommendedName>
</protein>
<evidence type="ECO:0000256" key="1">
    <source>
        <dbReference type="SAM" id="Phobius"/>
    </source>
</evidence>
<dbReference type="Proteomes" id="UP000050421">
    <property type="component" value="Unassembled WGS sequence"/>
</dbReference>